<proteinExistence type="predicted"/>
<reference evidence="2 3" key="1">
    <citation type="submission" date="2010-05" db="EMBL/GenBank/DDBJ databases">
        <title>The Genome Sequence of Thecamonas trahens ATCC 50062.</title>
        <authorList>
            <consortium name="The Broad Institute Genome Sequencing Platform"/>
            <person name="Russ C."/>
            <person name="Cuomo C."/>
            <person name="Shea T."/>
            <person name="Young S.K."/>
            <person name="Zeng Q."/>
            <person name="Koehrsen M."/>
            <person name="Haas B."/>
            <person name="Borodovsky M."/>
            <person name="Guigo R."/>
            <person name="Alvarado L."/>
            <person name="Berlin A."/>
            <person name="Bochicchio J."/>
            <person name="Borenstein D."/>
            <person name="Chapman S."/>
            <person name="Chen Z."/>
            <person name="Freedman E."/>
            <person name="Gellesch M."/>
            <person name="Goldberg J."/>
            <person name="Griggs A."/>
            <person name="Gujja S."/>
            <person name="Heilman E."/>
            <person name="Heiman D."/>
            <person name="Hepburn T."/>
            <person name="Howarth C."/>
            <person name="Jen D."/>
            <person name="Larson L."/>
            <person name="Mehta T."/>
            <person name="Park D."/>
            <person name="Pearson M."/>
            <person name="Roberts A."/>
            <person name="Saif S."/>
            <person name="Shenoy N."/>
            <person name="Sisk P."/>
            <person name="Stolte C."/>
            <person name="Sykes S."/>
            <person name="Thomson T."/>
            <person name="Walk T."/>
            <person name="White J."/>
            <person name="Yandava C."/>
            <person name="Burger G."/>
            <person name="Gray M.W."/>
            <person name="Holland P.W.H."/>
            <person name="King N."/>
            <person name="Lang F.B.F."/>
            <person name="Roger A.J."/>
            <person name="Ruiz-Trillo I."/>
            <person name="Lander E."/>
            <person name="Nusbaum C."/>
        </authorList>
    </citation>
    <scope>NUCLEOTIDE SEQUENCE [LARGE SCALE GENOMIC DNA]</scope>
    <source>
        <strain evidence="2 3">ATCC 50062</strain>
    </source>
</reference>
<evidence type="ECO:0000259" key="1">
    <source>
        <dbReference type="Pfam" id="PF13472"/>
    </source>
</evidence>
<dbReference type="RefSeq" id="XP_013754979.1">
    <property type="nucleotide sequence ID" value="XM_013899525.1"/>
</dbReference>
<sequence length="252" mass="27002">MSHSRDIASITSARDITCSDNGDPDKSIDVTAGRSQAASFLALGDSYTIGQSVLETERWPVVLAKRLRSFGIDLRPLRIVAKTGWTTDELSAGIAHATQRTLWEPSWDLVSLLIGVNNQFRGRSVDDYRAEFVALLETAIQFAGGLPDNVIVISIPDWGVTPAAKRMRADAAVIAAEIDAFNAAAADETATAGAHWIDVTAISRKAASDLSLLARDGLHPSGSMYSEWVDVIFDTAAEITSRSSAVVRADAE</sequence>
<name>A0A0L0DKW5_THETB</name>
<organism evidence="2 3">
    <name type="scientific">Thecamonas trahens ATCC 50062</name>
    <dbReference type="NCBI Taxonomy" id="461836"/>
    <lineage>
        <taxon>Eukaryota</taxon>
        <taxon>Apusozoa</taxon>
        <taxon>Apusomonadida</taxon>
        <taxon>Apusomonadidae</taxon>
        <taxon>Thecamonas</taxon>
    </lineage>
</organism>
<dbReference type="Proteomes" id="UP000054408">
    <property type="component" value="Unassembled WGS sequence"/>
</dbReference>
<dbReference type="SUPFAM" id="SSF52266">
    <property type="entry name" value="SGNH hydrolase"/>
    <property type="match status" value="1"/>
</dbReference>
<dbReference type="EMBL" id="GL349476">
    <property type="protein sequence ID" value="KNC52880.1"/>
    <property type="molecule type" value="Genomic_DNA"/>
</dbReference>
<feature type="domain" description="SGNH hydrolase-type esterase" evidence="1">
    <location>
        <begin position="42"/>
        <end position="225"/>
    </location>
</feature>
<dbReference type="Gene3D" id="3.40.50.1110">
    <property type="entry name" value="SGNH hydrolase"/>
    <property type="match status" value="1"/>
</dbReference>
<dbReference type="InterPro" id="IPR013830">
    <property type="entry name" value="SGNH_hydro"/>
</dbReference>
<protein>
    <submittedName>
        <fullName evidence="2">Lipolytic enzyme</fullName>
    </submittedName>
</protein>
<dbReference type="AlphaFoldDB" id="A0A0L0DKW5"/>
<evidence type="ECO:0000313" key="3">
    <source>
        <dbReference type="Proteomes" id="UP000054408"/>
    </source>
</evidence>
<keyword evidence="3" id="KW-1185">Reference proteome</keyword>
<accession>A0A0L0DKW5</accession>
<gene>
    <name evidence="2" type="ORF">AMSG_09037</name>
</gene>
<dbReference type="InterPro" id="IPR036514">
    <property type="entry name" value="SGNH_hydro_sf"/>
</dbReference>
<dbReference type="GeneID" id="25567587"/>
<dbReference type="OrthoDB" id="10538113at2759"/>
<dbReference type="Pfam" id="PF13472">
    <property type="entry name" value="Lipase_GDSL_2"/>
    <property type="match status" value="1"/>
</dbReference>
<evidence type="ECO:0000313" key="2">
    <source>
        <dbReference type="EMBL" id="KNC52880.1"/>
    </source>
</evidence>